<name>A0A0G4GY07_9ALVE</name>
<accession>A0A0G4GY07</accession>
<reference evidence="4" key="1">
    <citation type="submission" date="2014-11" db="EMBL/GenBank/DDBJ databases">
        <authorList>
            <person name="Otto D Thomas"/>
            <person name="Naeem Raeece"/>
        </authorList>
    </citation>
    <scope>NUCLEOTIDE SEQUENCE</scope>
</reference>
<feature type="signal peptide" evidence="3">
    <location>
        <begin position="1"/>
        <end position="35"/>
    </location>
</feature>
<feature type="transmembrane region" description="Helical" evidence="2">
    <location>
        <begin position="73"/>
        <end position="96"/>
    </location>
</feature>
<dbReference type="AlphaFoldDB" id="A0A0G4GY07"/>
<keyword evidence="2" id="KW-1133">Transmembrane helix</keyword>
<evidence type="ECO:0000256" key="2">
    <source>
        <dbReference type="SAM" id="Phobius"/>
    </source>
</evidence>
<gene>
    <name evidence="4" type="ORF">Cvel_5378</name>
</gene>
<evidence type="ECO:0000256" key="1">
    <source>
        <dbReference type="SAM" id="MobiDB-lite"/>
    </source>
</evidence>
<evidence type="ECO:0000256" key="3">
    <source>
        <dbReference type="SAM" id="SignalP"/>
    </source>
</evidence>
<organism evidence="4">
    <name type="scientific">Chromera velia CCMP2878</name>
    <dbReference type="NCBI Taxonomy" id="1169474"/>
    <lineage>
        <taxon>Eukaryota</taxon>
        <taxon>Sar</taxon>
        <taxon>Alveolata</taxon>
        <taxon>Colpodellida</taxon>
        <taxon>Chromeraceae</taxon>
        <taxon>Chromera</taxon>
    </lineage>
</organism>
<proteinExistence type="predicted"/>
<feature type="region of interest" description="Disordered" evidence="1">
    <location>
        <begin position="38"/>
        <end position="62"/>
    </location>
</feature>
<dbReference type="EMBL" id="CDMZ01001669">
    <property type="protein sequence ID" value="CEM35980.1"/>
    <property type="molecule type" value="Genomic_DNA"/>
</dbReference>
<sequence length="117" mass="12591">MMRRASLSGRQMMNLLCRALAFCLVFALHFVMVAGDEDDDGDGGGSASFDEPGAEAGGAGEEAASGSMFGMTYFWYLVKVGFGLSPLLFIAAIFMFNSQNDPEFVSSKKPDFSFNVD</sequence>
<feature type="chain" id="PRO_5005190672" evidence="3">
    <location>
        <begin position="36"/>
        <end position="117"/>
    </location>
</feature>
<keyword evidence="2" id="KW-0472">Membrane</keyword>
<protein>
    <submittedName>
        <fullName evidence="4">Uncharacterized protein</fullName>
    </submittedName>
</protein>
<keyword evidence="3" id="KW-0732">Signal</keyword>
<keyword evidence="2" id="KW-0812">Transmembrane</keyword>
<evidence type="ECO:0000313" key="4">
    <source>
        <dbReference type="EMBL" id="CEM35980.1"/>
    </source>
</evidence>
<dbReference type="VEuPathDB" id="CryptoDB:Cvel_5378"/>